<sequence length="94" mass="10677">DRLTKTFHEICSGLTTQILILSDPNDRVSTQDIENIAYQACDKIYKKEDSGPYDSLWNSMYETLSTLINVSNALENGSFDSNMNDQNEKPKQPI</sequence>
<dbReference type="EMBL" id="CAJOAY010036126">
    <property type="protein sequence ID" value="CAF4455198.1"/>
    <property type="molecule type" value="Genomic_DNA"/>
</dbReference>
<proteinExistence type="predicted"/>
<gene>
    <name evidence="1" type="ORF">OKA104_LOCUS54379</name>
</gene>
<evidence type="ECO:0000313" key="1">
    <source>
        <dbReference type="EMBL" id="CAF4455198.1"/>
    </source>
</evidence>
<protein>
    <submittedName>
        <fullName evidence="1">Uncharacterized protein</fullName>
    </submittedName>
</protein>
<reference evidence="1" key="1">
    <citation type="submission" date="2021-02" db="EMBL/GenBank/DDBJ databases">
        <authorList>
            <person name="Nowell W R."/>
        </authorList>
    </citation>
    <scope>NUCLEOTIDE SEQUENCE</scope>
</reference>
<comment type="caution">
    <text evidence="1">The sequence shown here is derived from an EMBL/GenBank/DDBJ whole genome shotgun (WGS) entry which is preliminary data.</text>
</comment>
<feature type="non-terminal residue" evidence="1">
    <location>
        <position position="1"/>
    </location>
</feature>
<dbReference type="AlphaFoldDB" id="A0A820SP52"/>
<evidence type="ECO:0000313" key="2">
    <source>
        <dbReference type="Proteomes" id="UP000663881"/>
    </source>
</evidence>
<accession>A0A820SP52</accession>
<dbReference type="Proteomes" id="UP000663881">
    <property type="component" value="Unassembled WGS sequence"/>
</dbReference>
<name>A0A820SP52_9BILA</name>
<organism evidence="1 2">
    <name type="scientific">Adineta steineri</name>
    <dbReference type="NCBI Taxonomy" id="433720"/>
    <lineage>
        <taxon>Eukaryota</taxon>
        <taxon>Metazoa</taxon>
        <taxon>Spiralia</taxon>
        <taxon>Gnathifera</taxon>
        <taxon>Rotifera</taxon>
        <taxon>Eurotatoria</taxon>
        <taxon>Bdelloidea</taxon>
        <taxon>Adinetida</taxon>
        <taxon>Adinetidae</taxon>
        <taxon>Adineta</taxon>
    </lineage>
</organism>
<feature type="non-terminal residue" evidence="1">
    <location>
        <position position="94"/>
    </location>
</feature>